<keyword evidence="4 6" id="KW-0378">Hydrolase</keyword>
<keyword evidence="1 6" id="KW-0819">tRNA processing</keyword>
<dbReference type="SUPFAM" id="SSF54211">
    <property type="entry name" value="Ribosomal protein S5 domain 2-like"/>
    <property type="match status" value="1"/>
</dbReference>
<dbReference type="Proteomes" id="UP000219494">
    <property type="component" value="Unassembled WGS sequence"/>
</dbReference>
<evidence type="ECO:0000256" key="8">
    <source>
        <dbReference type="SAM" id="MobiDB-lite"/>
    </source>
</evidence>
<comment type="similarity">
    <text evidence="6">Belongs to the RnpA family.</text>
</comment>
<dbReference type="EMBL" id="OBMI01000001">
    <property type="protein sequence ID" value="SOB79197.1"/>
    <property type="molecule type" value="Genomic_DNA"/>
</dbReference>
<keyword evidence="3 6" id="KW-0255">Endonuclease</keyword>
<dbReference type="PANTHER" id="PTHR33992">
    <property type="entry name" value="RIBONUCLEASE P PROTEIN COMPONENT"/>
    <property type="match status" value="1"/>
</dbReference>
<evidence type="ECO:0000256" key="7">
    <source>
        <dbReference type="NCBIfam" id="TIGR00188"/>
    </source>
</evidence>
<dbReference type="GO" id="GO:0001682">
    <property type="term" value="P:tRNA 5'-leader removal"/>
    <property type="evidence" value="ECO:0007669"/>
    <property type="project" value="UniProtKB-UniRule"/>
</dbReference>
<dbReference type="GO" id="GO:0042781">
    <property type="term" value="F:3'-tRNA processing endoribonuclease activity"/>
    <property type="evidence" value="ECO:0007669"/>
    <property type="project" value="TreeGrafter"/>
</dbReference>
<keyword evidence="2 6" id="KW-0540">Nuclease</keyword>
<accession>A0A285QGE4</accession>
<dbReference type="HAMAP" id="MF_00227">
    <property type="entry name" value="RNase_P"/>
    <property type="match status" value="1"/>
</dbReference>
<proteinExistence type="inferred from homology"/>
<dbReference type="NCBIfam" id="TIGR00188">
    <property type="entry name" value="rnpA"/>
    <property type="match status" value="1"/>
</dbReference>
<dbReference type="GO" id="GO:0030677">
    <property type="term" value="C:ribonuclease P complex"/>
    <property type="evidence" value="ECO:0007669"/>
    <property type="project" value="TreeGrafter"/>
</dbReference>
<evidence type="ECO:0000256" key="6">
    <source>
        <dbReference type="HAMAP-Rule" id="MF_00227"/>
    </source>
</evidence>
<evidence type="ECO:0000256" key="3">
    <source>
        <dbReference type="ARBA" id="ARBA00022759"/>
    </source>
</evidence>
<evidence type="ECO:0000256" key="2">
    <source>
        <dbReference type="ARBA" id="ARBA00022722"/>
    </source>
</evidence>
<dbReference type="EC" id="3.1.26.5" evidence="6 7"/>
<protein>
    <recommendedName>
        <fullName evidence="6 7">Ribonuclease P protein component</fullName>
        <shortName evidence="6">RNase P protein</shortName>
        <shortName evidence="6">RNaseP protein</shortName>
        <ecNumber evidence="6 7">3.1.26.5</ecNumber>
    </recommendedName>
    <alternativeName>
        <fullName evidence="6">Protein C5</fullName>
    </alternativeName>
</protein>
<dbReference type="InterPro" id="IPR000100">
    <property type="entry name" value="RNase_P"/>
</dbReference>
<dbReference type="PANTHER" id="PTHR33992:SF1">
    <property type="entry name" value="RIBONUCLEASE P PROTEIN COMPONENT"/>
    <property type="match status" value="1"/>
</dbReference>
<keyword evidence="10" id="KW-1185">Reference proteome</keyword>
<dbReference type="InterPro" id="IPR014721">
    <property type="entry name" value="Ribsml_uS5_D2-typ_fold_subgr"/>
</dbReference>
<keyword evidence="5 6" id="KW-0694">RNA-binding</keyword>
<evidence type="ECO:0000256" key="4">
    <source>
        <dbReference type="ARBA" id="ARBA00022801"/>
    </source>
</evidence>
<evidence type="ECO:0000256" key="5">
    <source>
        <dbReference type="ARBA" id="ARBA00022884"/>
    </source>
</evidence>
<gene>
    <name evidence="6" type="primary">rnpA</name>
    <name evidence="9" type="ORF">SAMN06297144_0425</name>
</gene>
<comment type="function">
    <text evidence="6">RNaseP catalyzes the removal of the 5'-leader sequence from pre-tRNA to produce the mature 5'-terminus. It can also cleave other RNA substrates such as 4.5S RNA. The protein component plays an auxiliary but essential role in vivo by binding to the 5'-leader sequence and broadening the substrate specificity of the ribozyme.</text>
</comment>
<feature type="region of interest" description="Disordered" evidence="8">
    <location>
        <begin position="1"/>
        <end position="46"/>
    </location>
</feature>
<evidence type="ECO:0000313" key="10">
    <source>
        <dbReference type="Proteomes" id="UP000219494"/>
    </source>
</evidence>
<dbReference type="InterPro" id="IPR020568">
    <property type="entry name" value="Ribosomal_Su5_D2-typ_SF"/>
</dbReference>
<dbReference type="Gene3D" id="3.30.230.10">
    <property type="match status" value="1"/>
</dbReference>
<comment type="subunit">
    <text evidence="6">Consists of a catalytic RNA component (M1 or rnpB) and a protein subunit.</text>
</comment>
<name>A0A285QGE4_9SPHN</name>
<comment type="catalytic activity">
    <reaction evidence="6">
        <text>Endonucleolytic cleavage of RNA, removing 5'-extranucleotides from tRNA precursor.</text>
        <dbReference type="EC" id="3.1.26.5"/>
    </reaction>
</comment>
<dbReference type="GO" id="GO:0000049">
    <property type="term" value="F:tRNA binding"/>
    <property type="evidence" value="ECO:0007669"/>
    <property type="project" value="UniProtKB-UniRule"/>
</dbReference>
<dbReference type="AlphaFoldDB" id="A0A285QGE4"/>
<dbReference type="GO" id="GO:0004526">
    <property type="term" value="F:ribonuclease P activity"/>
    <property type="evidence" value="ECO:0007669"/>
    <property type="project" value="UniProtKB-UniRule"/>
</dbReference>
<reference evidence="9 10" key="1">
    <citation type="submission" date="2017-07" db="EMBL/GenBank/DDBJ databases">
        <authorList>
            <person name="Sun Z.S."/>
            <person name="Albrecht U."/>
            <person name="Echele G."/>
            <person name="Lee C.C."/>
        </authorList>
    </citation>
    <scope>NUCLEOTIDE SEQUENCE [LARGE SCALE GENOMIC DNA]</scope>
    <source>
        <strain evidence="9 10">CGMCC 1.12672</strain>
    </source>
</reference>
<evidence type="ECO:0000256" key="1">
    <source>
        <dbReference type="ARBA" id="ARBA00022694"/>
    </source>
</evidence>
<sequence>MNDEADLSAEQPGARPPSRLPLAHGDAGRPQRDPRPPRARSQEAVGVSAHALARLTRRADYLLVNGGRRAAMPGFVLLARPRGDDDATVRIGIIVSKKVSNRAVVRNRMKRRFRELARAVLPEHARAGTDYVLIGRGGTAEPDWQALQTDLVKALAKVRR</sequence>
<dbReference type="Pfam" id="PF00825">
    <property type="entry name" value="Ribonuclease_P"/>
    <property type="match status" value="1"/>
</dbReference>
<organism evidence="9 10">
    <name type="scientific">Sphingomonas guangdongensis</name>
    <dbReference type="NCBI Taxonomy" id="1141890"/>
    <lineage>
        <taxon>Bacteria</taxon>
        <taxon>Pseudomonadati</taxon>
        <taxon>Pseudomonadota</taxon>
        <taxon>Alphaproteobacteria</taxon>
        <taxon>Sphingomonadales</taxon>
        <taxon>Sphingomonadaceae</taxon>
        <taxon>Sphingomonas</taxon>
    </lineage>
</organism>
<evidence type="ECO:0000313" key="9">
    <source>
        <dbReference type="EMBL" id="SOB79197.1"/>
    </source>
</evidence>
<feature type="compositionally biased region" description="Basic and acidic residues" evidence="8">
    <location>
        <begin position="26"/>
        <end position="36"/>
    </location>
</feature>